<dbReference type="KEGG" id="fvr:FVEG_07192"/>
<reference evidence="2 3" key="1">
    <citation type="journal article" date="2010" name="Nature">
        <title>Comparative genomics reveals mobile pathogenicity chromosomes in Fusarium.</title>
        <authorList>
            <person name="Ma L.J."/>
            <person name="van der Does H.C."/>
            <person name="Borkovich K.A."/>
            <person name="Coleman J.J."/>
            <person name="Daboussi M.J."/>
            <person name="Di Pietro A."/>
            <person name="Dufresne M."/>
            <person name="Freitag M."/>
            <person name="Grabherr M."/>
            <person name="Henrissat B."/>
            <person name="Houterman P.M."/>
            <person name="Kang S."/>
            <person name="Shim W.B."/>
            <person name="Woloshuk C."/>
            <person name="Xie X."/>
            <person name="Xu J.R."/>
            <person name="Antoniw J."/>
            <person name="Baker S.E."/>
            <person name="Bluhm B.H."/>
            <person name="Breakspear A."/>
            <person name="Brown D.W."/>
            <person name="Butchko R.A."/>
            <person name="Chapman S."/>
            <person name="Coulson R."/>
            <person name="Coutinho P.M."/>
            <person name="Danchin E.G."/>
            <person name="Diener A."/>
            <person name="Gale L.R."/>
            <person name="Gardiner D.M."/>
            <person name="Goff S."/>
            <person name="Hammond-Kosack K.E."/>
            <person name="Hilburn K."/>
            <person name="Hua-Van A."/>
            <person name="Jonkers W."/>
            <person name="Kazan K."/>
            <person name="Kodira C.D."/>
            <person name="Koehrsen M."/>
            <person name="Kumar L."/>
            <person name="Lee Y.H."/>
            <person name="Li L."/>
            <person name="Manners J.M."/>
            <person name="Miranda-Saavedra D."/>
            <person name="Mukherjee M."/>
            <person name="Park G."/>
            <person name="Park J."/>
            <person name="Park S.Y."/>
            <person name="Proctor R.H."/>
            <person name="Regev A."/>
            <person name="Ruiz-Roldan M.C."/>
            <person name="Sain D."/>
            <person name="Sakthikumar S."/>
            <person name="Sykes S."/>
            <person name="Schwartz D.C."/>
            <person name="Turgeon B.G."/>
            <person name="Wapinski I."/>
            <person name="Yoder O."/>
            <person name="Young S."/>
            <person name="Zeng Q."/>
            <person name="Zhou S."/>
            <person name="Galagan J."/>
            <person name="Cuomo C.A."/>
            <person name="Kistler H.C."/>
            <person name="Rep M."/>
        </authorList>
    </citation>
    <scope>NUCLEOTIDE SEQUENCE [LARGE SCALE GENOMIC DNA]</scope>
    <source>
        <strain evidence="3">M3125 / FGSC 7600</strain>
    </source>
</reference>
<feature type="compositionally biased region" description="Polar residues" evidence="1">
    <location>
        <begin position="188"/>
        <end position="206"/>
    </location>
</feature>
<protein>
    <recommendedName>
        <fullName evidence="4">Protein CAP22</fullName>
    </recommendedName>
</protein>
<dbReference type="EMBL" id="CM000585">
    <property type="protein sequence ID" value="EWG46913.1"/>
    <property type="molecule type" value="Genomic_DNA"/>
</dbReference>
<feature type="compositionally biased region" description="Low complexity" evidence="1">
    <location>
        <begin position="220"/>
        <end position="236"/>
    </location>
</feature>
<dbReference type="RefSeq" id="XP_018753104.1">
    <property type="nucleotide sequence ID" value="XM_018895777.1"/>
</dbReference>
<evidence type="ECO:0000313" key="2">
    <source>
        <dbReference type="EMBL" id="EWG46913.1"/>
    </source>
</evidence>
<evidence type="ECO:0000313" key="3">
    <source>
        <dbReference type="Proteomes" id="UP000009096"/>
    </source>
</evidence>
<keyword evidence="3" id="KW-1185">Reference proteome</keyword>
<dbReference type="VEuPathDB" id="FungiDB:FVEG_07192"/>
<organism evidence="2 3">
    <name type="scientific">Gibberella moniliformis (strain M3125 / FGSC 7600)</name>
    <name type="common">Maize ear and stalk rot fungus</name>
    <name type="synonym">Fusarium verticillioides</name>
    <dbReference type="NCBI Taxonomy" id="334819"/>
    <lineage>
        <taxon>Eukaryota</taxon>
        <taxon>Fungi</taxon>
        <taxon>Dikarya</taxon>
        <taxon>Ascomycota</taxon>
        <taxon>Pezizomycotina</taxon>
        <taxon>Sordariomycetes</taxon>
        <taxon>Hypocreomycetidae</taxon>
        <taxon>Hypocreales</taxon>
        <taxon>Nectriaceae</taxon>
        <taxon>Fusarium</taxon>
        <taxon>Fusarium fujikuroi species complex</taxon>
    </lineage>
</organism>
<dbReference type="eggNOG" id="ENOG502T0NB">
    <property type="taxonomic scope" value="Eukaryota"/>
</dbReference>
<dbReference type="EMBL" id="DS022250">
    <property type="protein sequence ID" value="EWG46913.1"/>
    <property type="molecule type" value="Genomic_DNA"/>
</dbReference>
<dbReference type="AlphaFoldDB" id="W7M5T6"/>
<proteinExistence type="predicted"/>
<gene>
    <name evidence="2" type="ORF">FVEG_07192</name>
</gene>
<dbReference type="Proteomes" id="UP000009096">
    <property type="component" value="Chromosome 8"/>
</dbReference>
<feature type="region of interest" description="Disordered" evidence="1">
    <location>
        <begin position="188"/>
        <end position="240"/>
    </location>
</feature>
<dbReference type="OrthoDB" id="4843554at2759"/>
<sequence length="264" mass="27886">MPALSFNSFSHHQQLHSQPQSPLHTLNPTTQTELLLTQSLKMYTSTIALAIAPLLYLARADVSLDRDDIPRECDTICDPIVQLTKKCDTDLRGDRDREEDRLEAQCVCTNDSFNVSRVAALCAGCIHQNAQNNRDDDDDDDDDIRDDTEEIDDIMYTCGFSSTTYVASAASAAVSGVSVDATRPTDASQLTTTIVGGTRTQNSNEPSATGTSGGNGGSGSSDDNNNNDASATNDASNPDETNAAAAMAPYGVVGAVVGAAMLLA</sequence>
<dbReference type="GeneID" id="30065018"/>
<accession>W7M5T6</accession>
<evidence type="ECO:0000256" key="1">
    <source>
        <dbReference type="SAM" id="MobiDB-lite"/>
    </source>
</evidence>
<evidence type="ECO:0008006" key="4">
    <source>
        <dbReference type="Google" id="ProtNLM"/>
    </source>
</evidence>
<name>W7M5T6_GIBM7</name>